<evidence type="ECO:0000256" key="3">
    <source>
        <dbReference type="ARBA" id="ARBA00022723"/>
    </source>
</evidence>
<keyword evidence="3 7" id="KW-0479">Metal-binding</keyword>
<dbReference type="GO" id="GO:0004521">
    <property type="term" value="F:RNA endonuclease activity"/>
    <property type="evidence" value="ECO:0007669"/>
    <property type="project" value="UniProtKB-UniRule"/>
</dbReference>
<evidence type="ECO:0000256" key="4">
    <source>
        <dbReference type="ARBA" id="ARBA00022759"/>
    </source>
</evidence>
<dbReference type="HAMAP" id="MF_00009">
    <property type="entry name" value="Endoribonucl_YbeY"/>
    <property type="match status" value="1"/>
</dbReference>
<dbReference type="GO" id="GO:0008270">
    <property type="term" value="F:zinc ion binding"/>
    <property type="evidence" value="ECO:0007669"/>
    <property type="project" value="UniProtKB-UniRule"/>
</dbReference>
<dbReference type="InterPro" id="IPR023091">
    <property type="entry name" value="MetalPrtase_cat_dom_sf_prd"/>
</dbReference>
<dbReference type="EC" id="3.1.-.-" evidence="7"/>
<dbReference type="InterPro" id="IPR002036">
    <property type="entry name" value="YbeY"/>
</dbReference>
<dbReference type="Gene3D" id="3.40.390.30">
    <property type="entry name" value="Metalloproteases ('zincins'), catalytic domain"/>
    <property type="match status" value="1"/>
</dbReference>
<dbReference type="GO" id="GO:0006364">
    <property type="term" value="P:rRNA processing"/>
    <property type="evidence" value="ECO:0007669"/>
    <property type="project" value="UniProtKB-UniRule"/>
</dbReference>
<proteinExistence type="inferred from homology"/>
<reference evidence="8 9" key="1">
    <citation type="journal article" date="2016" name="Nat. Commun.">
        <title>Thousands of microbial genomes shed light on interconnected biogeochemical processes in an aquifer system.</title>
        <authorList>
            <person name="Anantharaman K."/>
            <person name="Brown C.T."/>
            <person name="Hug L.A."/>
            <person name="Sharon I."/>
            <person name="Castelle C.J."/>
            <person name="Probst A.J."/>
            <person name="Thomas B.C."/>
            <person name="Singh A."/>
            <person name="Wilkins M.J."/>
            <person name="Karaoz U."/>
            <person name="Brodie E.L."/>
            <person name="Williams K.H."/>
            <person name="Hubbard S.S."/>
            <person name="Banfield J.F."/>
        </authorList>
    </citation>
    <scope>NUCLEOTIDE SEQUENCE [LARGE SCALE GENOMIC DNA]</scope>
</reference>
<evidence type="ECO:0000256" key="1">
    <source>
        <dbReference type="ARBA" id="ARBA00010875"/>
    </source>
</evidence>
<evidence type="ECO:0000256" key="7">
    <source>
        <dbReference type="HAMAP-Rule" id="MF_00009"/>
    </source>
</evidence>
<comment type="subcellular location">
    <subcellularLocation>
        <location evidence="7">Cytoplasm</location>
    </subcellularLocation>
</comment>
<dbReference type="GO" id="GO:0004222">
    <property type="term" value="F:metalloendopeptidase activity"/>
    <property type="evidence" value="ECO:0007669"/>
    <property type="project" value="InterPro"/>
</dbReference>
<gene>
    <name evidence="7" type="primary">ybeY</name>
    <name evidence="8" type="ORF">A3B24_01880</name>
</gene>
<evidence type="ECO:0000256" key="6">
    <source>
        <dbReference type="ARBA" id="ARBA00022833"/>
    </source>
</evidence>
<name>A0A1G2RMF2_9BACT</name>
<keyword evidence="5 7" id="KW-0378">Hydrolase</keyword>
<comment type="cofactor">
    <cofactor evidence="7">
        <name>Zn(2+)</name>
        <dbReference type="ChEBI" id="CHEBI:29105"/>
    </cofactor>
    <text evidence="7">Binds 1 zinc ion.</text>
</comment>
<keyword evidence="7" id="KW-0963">Cytoplasm</keyword>
<dbReference type="Proteomes" id="UP000176917">
    <property type="component" value="Unassembled WGS sequence"/>
</dbReference>
<comment type="caution">
    <text evidence="8">The sequence shown here is derived from an EMBL/GenBank/DDBJ whole genome shotgun (WGS) entry which is preliminary data.</text>
</comment>
<evidence type="ECO:0000256" key="5">
    <source>
        <dbReference type="ARBA" id="ARBA00022801"/>
    </source>
</evidence>
<dbReference type="AlphaFoldDB" id="A0A1G2RMF2"/>
<dbReference type="Pfam" id="PF02130">
    <property type="entry name" value="YbeY"/>
    <property type="match status" value="1"/>
</dbReference>
<dbReference type="NCBIfam" id="TIGR00043">
    <property type="entry name" value="rRNA maturation RNase YbeY"/>
    <property type="match status" value="1"/>
</dbReference>
<sequence length="139" mass="15884">MTPAYVSFFRRRFPAGLRAQLPRMIQVIPVSSARSQVLNRVYRGRSKATNVLSFRYGKEYGEIIICPEVIRRETHNAGLDARFQTARMVLHGMIHLSGLHHEESQGADGRTLRLEARLLDAARHSQRPRHTRIATPTRA</sequence>
<keyword evidence="7" id="KW-0698">rRNA processing</keyword>
<evidence type="ECO:0000256" key="2">
    <source>
        <dbReference type="ARBA" id="ARBA00022722"/>
    </source>
</evidence>
<feature type="binding site" evidence="7">
    <location>
        <position position="95"/>
    </location>
    <ligand>
        <name>Zn(2+)</name>
        <dbReference type="ChEBI" id="CHEBI:29105"/>
        <note>catalytic</note>
    </ligand>
</feature>
<dbReference type="EMBL" id="MHUG01000001">
    <property type="protein sequence ID" value="OHA74020.1"/>
    <property type="molecule type" value="Genomic_DNA"/>
</dbReference>
<evidence type="ECO:0000313" key="8">
    <source>
        <dbReference type="EMBL" id="OHA74020.1"/>
    </source>
</evidence>
<protein>
    <recommendedName>
        <fullName evidence="7">Endoribonuclease YbeY</fullName>
        <ecNumber evidence="7">3.1.-.-</ecNumber>
    </recommendedName>
</protein>
<feature type="binding site" evidence="7">
    <location>
        <position position="101"/>
    </location>
    <ligand>
        <name>Zn(2+)</name>
        <dbReference type="ChEBI" id="CHEBI:29105"/>
        <note>catalytic</note>
    </ligand>
</feature>
<feature type="binding site" evidence="7">
    <location>
        <position position="91"/>
    </location>
    <ligand>
        <name>Zn(2+)</name>
        <dbReference type="ChEBI" id="CHEBI:29105"/>
        <note>catalytic</note>
    </ligand>
</feature>
<keyword evidence="4 7" id="KW-0255">Endonuclease</keyword>
<evidence type="ECO:0000313" key="9">
    <source>
        <dbReference type="Proteomes" id="UP000176917"/>
    </source>
</evidence>
<keyword evidence="7" id="KW-0690">Ribosome biogenesis</keyword>
<keyword evidence="2 7" id="KW-0540">Nuclease</keyword>
<comment type="similarity">
    <text evidence="1 7">Belongs to the endoribonuclease YbeY family.</text>
</comment>
<dbReference type="STRING" id="1802461.A3B24_01880"/>
<organism evidence="8 9">
    <name type="scientific">Candidatus Wildermuthbacteria bacterium RIFCSPLOWO2_01_FULL_48_16</name>
    <dbReference type="NCBI Taxonomy" id="1802461"/>
    <lineage>
        <taxon>Bacteria</taxon>
        <taxon>Candidatus Wildermuthiibacteriota</taxon>
    </lineage>
</organism>
<dbReference type="GO" id="GO:0005737">
    <property type="term" value="C:cytoplasm"/>
    <property type="evidence" value="ECO:0007669"/>
    <property type="project" value="UniProtKB-SubCell"/>
</dbReference>
<accession>A0A1G2RMF2</accession>
<comment type="function">
    <text evidence="7">Single strand-specific metallo-endoribonuclease involved in late-stage 70S ribosome quality control and in maturation of the 3' terminus of the 16S rRNA.</text>
</comment>
<dbReference type="SUPFAM" id="SSF55486">
    <property type="entry name" value="Metalloproteases ('zincins'), catalytic domain"/>
    <property type="match status" value="1"/>
</dbReference>
<keyword evidence="6 7" id="KW-0862">Zinc</keyword>